<feature type="region of interest" description="Disordered" evidence="1">
    <location>
        <begin position="28"/>
        <end position="84"/>
    </location>
</feature>
<dbReference type="PANTHER" id="PTHR33418:SF1">
    <property type="entry name" value="HELICASE-ASSOCIATED DOMAIN-CONTAINING PROTEIN"/>
    <property type="match status" value="1"/>
</dbReference>
<comment type="caution">
    <text evidence="3">The sequence shown here is derived from an EMBL/GenBank/DDBJ whole genome shotgun (WGS) entry which is preliminary data.</text>
</comment>
<evidence type="ECO:0000313" key="4">
    <source>
        <dbReference type="Proteomes" id="UP000239322"/>
    </source>
</evidence>
<feature type="domain" description="Helicase-associated" evidence="2">
    <location>
        <begin position="268"/>
        <end position="330"/>
    </location>
</feature>
<proteinExistence type="predicted"/>
<dbReference type="Proteomes" id="UP000239322">
    <property type="component" value="Unassembled WGS sequence"/>
</dbReference>
<dbReference type="EMBL" id="PVLV01000223">
    <property type="protein sequence ID" value="PRH78259.1"/>
    <property type="molecule type" value="Genomic_DNA"/>
</dbReference>
<evidence type="ECO:0000256" key="1">
    <source>
        <dbReference type="SAM" id="MobiDB-lite"/>
    </source>
</evidence>
<dbReference type="AlphaFoldDB" id="A0A2S9PV24"/>
<evidence type="ECO:0000259" key="2">
    <source>
        <dbReference type="Pfam" id="PF03457"/>
    </source>
</evidence>
<gene>
    <name evidence="3" type="ORF">C6N75_15835</name>
</gene>
<dbReference type="Gene3D" id="6.10.140.530">
    <property type="match status" value="1"/>
</dbReference>
<sequence>MAEHRTAADALMLRPPHLRSRHADHHLEHRGDQHPGTQPHRVRRRRSPGHHIDRHGHRRTIRRRHRRHHRDRGGHRHHPVHRRPGHCCKRLLRSHPGNHLHLTAPTELNERFQESLEAAKAYYAEHWTLCAPRSATALNRPVGQWLANLRRPGALDGHPDWAAALEDVDRHWNPAWPAAWQRHYAAVRELLREEDGQGDVLPGVTVHGMDVGRWLEQQRQPAVWAGLAEEQRALLEELGVVPLSELAAEQPALGPAPGAAESGVPAGSFERGTAALAQYRARTGSVTVPRHHVERLADGTEVRLGVWLSNTKTRRAKLSGERLAALAALGLAWANF</sequence>
<dbReference type="OrthoDB" id="9776021at2"/>
<feature type="domain" description="Helicase-associated" evidence="2">
    <location>
        <begin position="176"/>
        <end position="240"/>
    </location>
</feature>
<dbReference type="PANTHER" id="PTHR33418">
    <property type="entry name" value="HELICASE-ASSOCIATED"/>
    <property type="match status" value="1"/>
</dbReference>
<feature type="compositionally biased region" description="Basic residues" evidence="1">
    <location>
        <begin position="40"/>
        <end position="84"/>
    </location>
</feature>
<organism evidence="3 4">
    <name type="scientific">Streptomyces solincola</name>
    <dbReference type="NCBI Taxonomy" id="2100817"/>
    <lineage>
        <taxon>Bacteria</taxon>
        <taxon>Bacillati</taxon>
        <taxon>Actinomycetota</taxon>
        <taxon>Actinomycetes</taxon>
        <taxon>Kitasatosporales</taxon>
        <taxon>Streptomycetaceae</taxon>
        <taxon>Streptomyces</taxon>
    </lineage>
</organism>
<evidence type="ECO:0000313" key="3">
    <source>
        <dbReference type="EMBL" id="PRH78259.1"/>
    </source>
</evidence>
<dbReference type="InterPro" id="IPR005114">
    <property type="entry name" value="Helicase_assoc"/>
</dbReference>
<protein>
    <recommendedName>
        <fullName evidence="2">Helicase-associated domain-containing protein</fullName>
    </recommendedName>
</protein>
<reference evidence="3 4" key="1">
    <citation type="submission" date="2018-03" db="EMBL/GenBank/DDBJ databases">
        <title>Novel Streptomyces sp. from soil.</title>
        <authorList>
            <person name="Tan G.Y.A."/>
            <person name="Lee Z.Y."/>
        </authorList>
    </citation>
    <scope>NUCLEOTIDE SEQUENCE [LARGE SCALE GENOMIC DNA]</scope>
    <source>
        <strain evidence="3 4">ST5x</strain>
    </source>
</reference>
<feature type="domain" description="Helicase-associated" evidence="2">
    <location>
        <begin position="110"/>
        <end position="169"/>
    </location>
</feature>
<accession>A0A2S9PV24</accession>
<keyword evidence="4" id="KW-1185">Reference proteome</keyword>
<dbReference type="Pfam" id="PF03457">
    <property type="entry name" value="HA"/>
    <property type="match status" value="3"/>
</dbReference>
<name>A0A2S9PV24_9ACTN</name>